<feature type="coiled-coil region" evidence="8">
    <location>
        <begin position="822"/>
        <end position="888"/>
    </location>
</feature>
<dbReference type="OrthoDB" id="9797097at2"/>
<evidence type="ECO:0000256" key="6">
    <source>
        <dbReference type="ARBA" id="ARBA00023163"/>
    </source>
</evidence>
<dbReference type="InterPro" id="IPR011110">
    <property type="entry name" value="Reg_prop"/>
</dbReference>
<organism evidence="14 15">
    <name type="scientific">Parapedobacter koreensis</name>
    <dbReference type="NCBI Taxonomy" id="332977"/>
    <lineage>
        <taxon>Bacteria</taxon>
        <taxon>Pseudomonadati</taxon>
        <taxon>Bacteroidota</taxon>
        <taxon>Sphingobacteriia</taxon>
        <taxon>Sphingobacteriales</taxon>
        <taxon>Sphingobacteriaceae</taxon>
        <taxon>Parapedobacter</taxon>
    </lineage>
</organism>
<keyword evidence="10" id="KW-0732">Signal</keyword>
<dbReference type="InterPro" id="IPR011006">
    <property type="entry name" value="CheY-like_superfamily"/>
</dbReference>
<dbReference type="PROSITE" id="PS01124">
    <property type="entry name" value="HTH_ARAC_FAMILY_2"/>
    <property type="match status" value="1"/>
</dbReference>
<evidence type="ECO:0000256" key="4">
    <source>
        <dbReference type="ARBA" id="ARBA00023015"/>
    </source>
</evidence>
<dbReference type="SUPFAM" id="SSF46689">
    <property type="entry name" value="Homeodomain-like"/>
    <property type="match status" value="1"/>
</dbReference>
<dbReference type="PANTHER" id="PTHR43547">
    <property type="entry name" value="TWO-COMPONENT HISTIDINE KINASE"/>
    <property type="match status" value="1"/>
</dbReference>
<dbReference type="SUPFAM" id="SSF47384">
    <property type="entry name" value="Homodimeric domain of signal transducing histidine kinase"/>
    <property type="match status" value="1"/>
</dbReference>
<dbReference type="Pfam" id="PF00512">
    <property type="entry name" value="HisKA"/>
    <property type="match status" value="1"/>
</dbReference>
<evidence type="ECO:0000256" key="8">
    <source>
        <dbReference type="SAM" id="Coils"/>
    </source>
</evidence>
<dbReference type="Gene3D" id="3.30.565.10">
    <property type="entry name" value="Histidine kinase-like ATPase, C-terminal domain"/>
    <property type="match status" value="1"/>
</dbReference>
<evidence type="ECO:0000256" key="3">
    <source>
        <dbReference type="ARBA" id="ARBA00022553"/>
    </source>
</evidence>
<dbReference type="GO" id="GO:0003700">
    <property type="term" value="F:DNA-binding transcription factor activity"/>
    <property type="evidence" value="ECO:0007669"/>
    <property type="project" value="InterPro"/>
</dbReference>
<dbReference type="InterPro" id="IPR015943">
    <property type="entry name" value="WD40/YVTN_repeat-like_dom_sf"/>
</dbReference>
<dbReference type="SMART" id="SM00388">
    <property type="entry name" value="HisKA"/>
    <property type="match status" value="1"/>
</dbReference>
<dbReference type="SUPFAM" id="SSF63829">
    <property type="entry name" value="Calcium-dependent phosphotriesterase"/>
    <property type="match status" value="2"/>
</dbReference>
<proteinExistence type="predicted"/>
<name>A0A1H7S606_9SPHI</name>
<dbReference type="GO" id="GO:0043565">
    <property type="term" value="F:sequence-specific DNA binding"/>
    <property type="evidence" value="ECO:0007669"/>
    <property type="project" value="InterPro"/>
</dbReference>
<comment type="catalytic activity">
    <reaction evidence="1">
        <text>ATP + protein L-histidine = ADP + protein N-phospho-L-histidine.</text>
        <dbReference type="EC" id="2.7.13.3"/>
    </reaction>
</comment>
<feature type="chain" id="PRO_5011570887" description="histidine kinase" evidence="10">
    <location>
        <begin position="24"/>
        <end position="1394"/>
    </location>
</feature>
<dbReference type="PANTHER" id="PTHR43547:SF2">
    <property type="entry name" value="HYBRID SIGNAL TRANSDUCTION HISTIDINE KINASE C"/>
    <property type="match status" value="1"/>
</dbReference>
<evidence type="ECO:0000313" key="15">
    <source>
        <dbReference type="Proteomes" id="UP000198916"/>
    </source>
</evidence>
<dbReference type="InterPro" id="IPR009057">
    <property type="entry name" value="Homeodomain-like_sf"/>
</dbReference>
<dbReference type="SMART" id="SM00448">
    <property type="entry name" value="REC"/>
    <property type="match status" value="1"/>
</dbReference>
<keyword evidence="5" id="KW-0238">DNA-binding</keyword>
<evidence type="ECO:0000256" key="9">
    <source>
        <dbReference type="SAM" id="Phobius"/>
    </source>
</evidence>
<dbReference type="InterPro" id="IPR001789">
    <property type="entry name" value="Sig_transdc_resp-reg_receiver"/>
</dbReference>
<dbReference type="SMART" id="SM00342">
    <property type="entry name" value="HTH_ARAC"/>
    <property type="match status" value="1"/>
</dbReference>
<protein>
    <recommendedName>
        <fullName evidence="2">histidine kinase</fullName>
        <ecNumber evidence="2">2.7.13.3</ecNumber>
    </recommendedName>
</protein>
<feature type="transmembrane region" description="Helical" evidence="9">
    <location>
        <begin position="793"/>
        <end position="813"/>
    </location>
</feature>
<dbReference type="EMBL" id="FNZR01000008">
    <property type="protein sequence ID" value="SEL67798.1"/>
    <property type="molecule type" value="Genomic_DNA"/>
</dbReference>
<dbReference type="InterPro" id="IPR018062">
    <property type="entry name" value="HTH_AraC-typ_CS"/>
</dbReference>
<dbReference type="CDD" id="cd00082">
    <property type="entry name" value="HisKA"/>
    <property type="match status" value="1"/>
</dbReference>
<accession>A0A1H7S606</accession>
<dbReference type="InterPro" id="IPR036097">
    <property type="entry name" value="HisK_dim/P_sf"/>
</dbReference>
<dbReference type="PROSITE" id="PS00041">
    <property type="entry name" value="HTH_ARAC_FAMILY_1"/>
    <property type="match status" value="1"/>
</dbReference>
<dbReference type="InterPro" id="IPR003661">
    <property type="entry name" value="HisK_dim/P_dom"/>
</dbReference>
<dbReference type="Pfam" id="PF12833">
    <property type="entry name" value="HTH_18"/>
    <property type="match status" value="1"/>
</dbReference>
<feature type="domain" description="HTH araC/xylS-type" evidence="11">
    <location>
        <begin position="1290"/>
        <end position="1389"/>
    </location>
</feature>
<dbReference type="PRINTS" id="PR00344">
    <property type="entry name" value="BCTRLSENSOR"/>
</dbReference>
<keyword evidence="9" id="KW-0812">Transmembrane</keyword>
<evidence type="ECO:0000259" key="13">
    <source>
        <dbReference type="PROSITE" id="PS50110"/>
    </source>
</evidence>
<keyword evidence="14" id="KW-0808">Transferase</keyword>
<dbReference type="InterPro" id="IPR018060">
    <property type="entry name" value="HTH_AraC"/>
</dbReference>
<feature type="domain" description="Response regulatory" evidence="13">
    <location>
        <begin position="1143"/>
        <end position="1258"/>
    </location>
</feature>
<dbReference type="SUPFAM" id="SSF52172">
    <property type="entry name" value="CheY-like"/>
    <property type="match status" value="1"/>
</dbReference>
<reference evidence="15" key="1">
    <citation type="submission" date="2016-10" db="EMBL/GenBank/DDBJ databases">
        <authorList>
            <person name="Varghese N."/>
            <person name="Submissions S."/>
        </authorList>
    </citation>
    <scope>NUCLEOTIDE SEQUENCE [LARGE SCALE GENOMIC DNA]</scope>
    <source>
        <strain evidence="15">Jip14</strain>
    </source>
</reference>
<gene>
    <name evidence="14" type="ORF">SAMN05421740_10896</name>
</gene>
<evidence type="ECO:0000313" key="14">
    <source>
        <dbReference type="EMBL" id="SEL67798.1"/>
    </source>
</evidence>
<dbReference type="Pfam" id="PF02518">
    <property type="entry name" value="HATPase_c"/>
    <property type="match status" value="1"/>
</dbReference>
<dbReference type="InterPro" id="IPR036890">
    <property type="entry name" value="HATPase_C_sf"/>
</dbReference>
<feature type="signal peptide" evidence="10">
    <location>
        <begin position="1"/>
        <end position="23"/>
    </location>
</feature>
<dbReference type="Gene3D" id="3.40.50.2300">
    <property type="match status" value="1"/>
</dbReference>
<keyword evidence="14" id="KW-0418">Kinase</keyword>
<dbReference type="SUPFAM" id="SSF55874">
    <property type="entry name" value="ATPase domain of HSP90 chaperone/DNA topoisomerase II/histidine kinase"/>
    <property type="match status" value="1"/>
</dbReference>
<keyword evidence="8" id="KW-0175">Coiled coil</keyword>
<dbReference type="Gene3D" id="2.130.10.10">
    <property type="entry name" value="YVTN repeat-like/Quinoprotein amine dehydrogenase"/>
    <property type="match status" value="3"/>
</dbReference>
<dbReference type="InterPro" id="IPR005467">
    <property type="entry name" value="His_kinase_dom"/>
</dbReference>
<evidence type="ECO:0000256" key="10">
    <source>
        <dbReference type="SAM" id="SignalP"/>
    </source>
</evidence>
<evidence type="ECO:0000256" key="7">
    <source>
        <dbReference type="PROSITE-ProRule" id="PRU00169"/>
    </source>
</evidence>
<keyword evidence="3 7" id="KW-0597">Phosphoprotein</keyword>
<evidence type="ECO:0000259" key="12">
    <source>
        <dbReference type="PROSITE" id="PS50109"/>
    </source>
</evidence>
<dbReference type="Pfam" id="PF00072">
    <property type="entry name" value="Response_reg"/>
    <property type="match status" value="1"/>
</dbReference>
<dbReference type="Gene3D" id="1.10.10.60">
    <property type="entry name" value="Homeodomain-like"/>
    <property type="match status" value="2"/>
</dbReference>
<dbReference type="Pfam" id="PF07495">
    <property type="entry name" value="Y_Y_Y"/>
    <property type="match status" value="1"/>
</dbReference>
<keyword evidence="9" id="KW-0472">Membrane</keyword>
<dbReference type="Gene3D" id="1.10.287.130">
    <property type="match status" value="1"/>
</dbReference>
<feature type="domain" description="Histidine kinase" evidence="12">
    <location>
        <begin position="898"/>
        <end position="1115"/>
    </location>
</feature>
<sequence length="1394" mass="156008">MNSVLFRCCLIFACLSNCCLVRAQWDYLKFRQLKTSDGLSQNTIQTIFEDDLGFMWFGTQDGINKYDSYKFHIIRKTPDAEYTLHSNDIKAIIQDKDKQLWITTSDSEYPNILDPVTGQIKGANSYLADKNTDLSNVISFSTTRDGDVLLCSRSSGLLIYNHQRREITGTGVSFPVTCAEQDQQGNLWIGTYQQGIAMTNRHGEILRKYAISDDGPITDIHIDKSGRIWASSATSGIYYYNPISDSFTNEHLNFAGKLVDRTKVLCIGEDIDGQVWFGTENEGLYILNLRQRSCKIYRTDKQDARSIASNSINCIRQDRKGNMWIGTSGAGISMVNIDEINILHFRHTDSPSSLNNNIINCLYQDSRNNIWVGTDGGGLNKFDKTNNTFANGTRIPFQQLGVGCYVVSITEDNSGELWIGTWGKGIYRYHPEKNSLKQINTANTPALKSDNINSLLKDRNGRIWIGTYGGGLTLYNPSTAGFQHYGIKEEGNRINSNHILSLFESSDGTIWIGTEGSGVGLYTPASGSFHFITTDSDMAGSPLSSNTIKSFTEDRHGNIWIGTAYGLNKLNHVHRQNSVYFTSNSAIQSDIVNAVAMDNYGHIWAATNKGITKIDDRTQAMVNYMPSNGLQGDEFRRAKLVDREGNLYFGGVNGLNMINKSGIKPRSYTPSLVFTNFQLGNIDVPISTPEHATPLAQDINYTETVTLDYTQNVFSLEFASLNYIDPAMKTYAYKLDGLDQKWLPLGNKNVLSFNNLQPGTYKLFVRGTDNSGNWSDNLASIRILIAPPFWLTWWFKAAIGLLVLCIMVSIYYYRLRTIRRQNTLLEQKIAEKTVLLHNANNELLATNNEIRHQNTTLALKNDEISQQQRQIIEQNNKLESVINELETSNQMKDKFLSILVHDLKNPLSALTGLTDLLKENLTHLSRKEITTYIEDLSVSSNSLSNLVVNLLEWGKTKTNKLHFSPKSFNLYDLIQKNRYLFALQLQAKRITCDVLLDPGIQLFADYQMMNAIIRNILSNSIKYTNEGGRVTFACTIEHGYIRITIADNGVGMEAAQITKIFHGQSDSTIGTNGETGTGLGFQICREFIKAHNGELAIESTKGHGSVFTISIPDAQASTNGQQLDLASPTPITVESLQQFANVRILVVDDNQSIRSLLKHTLENYFEVDEACDGQEGLDTARKTQPDLIITDLIMPGIDGISLTKSLKSDITTSHIPVLLLTGEDQEASQLRGYKAGADSYLTKPIRADLLLAVIRNFLNKPKPIQKDSMGTPDNAEDALALSELDKAFMADVRDFVVVHMAEYDLDYKSLCRQFGMSRSVLYAKFKAITGKGVHDYIKSIRLSEAEKLLHEGKLNISQIAYTVGFNSVSYFSKSFSKQMNVSPKTYQKNTKPYD</sequence>
<evidence type="ECO:0000256" key="5">
    <source>
        <dbReference type="ARBA" id="ARBA00023125"/>
    </source>
</evidence>
<dbReference type="RefSeq" id="WP_090607492.1">
    <property type="nucleotide sequence ID" value="NZ_FNZR01000008.1"/>
</dbReference>
<keyword evidence="4" id="KW-0805">Transcription regulation</keyword>
<evidence type="ECO:0000256" key="2">
    <source>
        <dbReference type="ARBA" id="ARBA00012438"/>
    </source>
</evidence>
<dbReference type="Pfam" id="PF07494">
    <property type="entry name" value="Reg_prop"/>
    <property type="match status" value="9"/>
</dbReference>
<dbReference type="STRING" id="332977.SAMN05421740_10896"/>
<keyword evidence="15" id="KW-1185">Reference proteome</keyword>
<dbReference type="InterPro" id="IPR013783">
    <property type="entry name" value="Ig-like_fold"/>
</dbReference>
<evidence type="ECO:0000259" key="11">
    <source>
        <dbReference type="PROSITE" id="PS01124"/>
    </source>
</evidence>
<dbReference type="FunFam" id="2.60.40.10:FF:000791">
    <property type="entry name" value="Two-component system sensor histidine kinase/response regulator"/>
    <property type="match status" value="1"/>
</dbReference>
<dbReference type="InterPro" id="IPR004358">
    <property type="entry name" value="Sig_transdc_His_kin-like_C"/>
</dbReference>
<dbReference type="PROSITE" id="PS50110">
    <property type="entry name" value="RESPONSE_REGULATORY"/>
    <property type="match status" value="1"/>
</dbReference>
<dbReference type="EC" id="2.7.13.3" evidence="2"/>
<dbReference type="InterPro" id="IPR011123">
    <property type="entry name" value="Y_Y_Y"/>
</dbReference>
<keyword evidence="6" id="KW-0804">Transcription</keyword>
<feature type="modified residue" description="4-aspartylphosphate" evidence="7">
    <location>
        <position position="1191"/>
    </location>
</feature>
<dbReference type="PROSITE" id="PS50109">
    <property type="entry name" value="HIS_KIN"/>
    <property type="match status" value="1"/>
</dbReference>
<dbReference type="InterPro" id="IPR003594">
    <property type="entry name" value="HATPase_dom"/>
</dbReference>
<dbReference type="Gene3D" id="2.60.40.10">
    <property type="entry name" value="Immunoglobulins"/>
    <property type="match status" value="1"/>
</dbReference>
<dbReference type="Proteomes" id="UP000198916">
    <property type="component" value="Unassembled WGS sequence"/>
</dbReference>
<evidence type="ECO:0000256" key="1">
    <source>
        <dbReference type="ARBA" id="ARBA00000085"/>
    </source>
</evidence>
<dbReference type="GO" id="GO:0000155">
    <property type="term" value="F:phosphorelay sensor kinase activity"/>
    <property type="evidence" value="ECO:0007669"/>
    <property type="project" value="InterPro"/>
</dbReference>
<dbReference type="SMART" id="SM00387">
    <property type="entry name" value="HATPase_c"/>
    <property type="match status" value="1"/>
</dbReference>
<dbReference type="SUPFAM" id="SSF101898">
    <property type="entry name" value="NHL repeat"/>
    <property type="match status" value="1"/>
</dbReference>
<keyword evidence="9" id="KW-1133">Transmembrane helix</keyword>